<dbReference type="EMBL" id="OX596100">
    <property type="protein sequence ID" value="CAI9696601.1"/>
    <property type="molecule type" value="Genomic_DNA"/>
</dbReference>
<sequence length="3087" mass="331107">MPASREASPRGPDPWSSPGRLLRERGPQSPPGNCGCFAGPSGPGAGEQVSRTPGNGSRGPRRAVNTPGWADLAGAPWAPAPGGAAGAPARGRRRAAWGDPPWDRALGSALVEFKCSQTLKANNTFFFWNPLKWSFEDIVSADLNFQRATALENLSSVGSDVGTGVLCPQERGRQSPWSGAAVRRAWVLQRGDGRRQIRWMLSRLRGLSLVIEVTNECRFTSVPGARSWNLVPGPRRVFIISVLLLKLLSIAAPSGAVSWYQSACGRCPVWCRAAFCPPLGFEVLVWLADADSPLLWSLLPLRPGQLSKLNQAGFHIELLVSWVMKLNPQQAPLYGDCVVTVLLAEEDKVEDDVVFYLVFSGSTLHHCTSTRKVSSNTLETIAPGHDCCETVKVLLCASKEGLPVFVVAEEDFQFVQDEAYDAAQFLATSAGNQQALNFTRFLDRSGPPPTDVNSLDEKVALAFRHLKLPAEWNVLGTDAASHDGGPRETLMHFAVRLGLLRLTWFLLQKPGGRGALSIHNQEGATPVSLALERGYHKLHRLLTEEDAGEPDSWSSLSYEIPYGDCSVRHHRELDVYMLTSESEPHQEPPLPGDSCTGHIFKLMNIQQQLMKTNLKQMDSPTPSGVTAQDPSGAPHDQDADGHFLPRASEHTASLQLASPGAAESCQRCQGSTVGQTEGSCDLPGVATEEDTDPSCRKRSTGVARTGGEVGPAPATDPGAASAPDSCVQSLPDGRGEGPEGLPSCGVRDEETTFLAGATDLASPGSVLQGAVAQACSGGKLVVASPASASAPEAAGEREHGLVHPDATIRGNMPEVEESMKKRFEDSSISTAGASDGKVTDEPVDGASLPDSVLAASPLDANKPAESILAISNGKAVIDQTAETETSKSCEESAHTPGTQNLQLIPATAGDEVSEGLQPNTPLASVCAPGSPSDLTLPGPHKDVTPNPKSEVESSGVHSQTSESPVCSAAGGDKLRSVPECQPSTGASSGVSPAEHCDDTAPQPESTTTGRLGTRPPPTASCPSGPQNTPDTPECVDASLQVSDKESQGEALKVETWSADPAEVVPHPQAAPLKAEKEGASGPAVIAGGTVSLAGSPGSESVTKDDALSLVPSQSEKGRAALQPHTDGEDGPDGDARRPEEQPPEGGAAALGPPPAVLDPPPGMGNASPGGLAGEQERPSLSAAPEAPAVEGPTTSALLPGGQAAVTEGGKTQVVPEGPGGEGKARTCPATGDGPLCSGASREECRPPPPAPEAPGVPEEPGAAACTENRALQPGSSPGTPLARLHAETKPNKEVAPAASRPTGGGAAQGLVPPGAGLAADSSQDALGAELSSSDLLAGGPKAPNCSPASSVPDAEVENTPSPGKSAGCEVSGDAVLDSARVHGLQEVLGAGTKDISHNAPDTLSCQEENMILGLPGASPATGVTNPQGTAPTELVAPPGGEKNLEEADCGSVGPQEAQGDSKTHHDPLQPVGGEHPPEMGPSGEARGAPALPCTVSTKALHRLEGADSIEEAASRIVDSVIEQVKASGVLMTRGALGHRSPPRPPEAGPGTEPTARASAGETRALQPAETPPVGSGGGEASGSLEQCFAGSEEPETVLPVQGPAPETEMPDTKAEDEVDFLSNTRESSVSEEAALGNRTSTPEVKQGPKTQAINRENWCTIEPCPDTASLLAPTQSPECDSFLDVGLGQECASKPGVLKRESGSDSDLFHSPSEDVDSIVFSKPEEEQLACDVTGSSSSTDDTASLDQHSSHGSDVSLPQVCSLNRSRDPQCLNGFYSHGLGAEGRESESEPAGSGEMEEEEMDSITEVPASCSVLRSSMRSLSPFRRHSWGPGKNAASDAEMNHRSSMRVLGDVVRRPPIHRRSMSWCPSGVQYSAALSADFNYRSFSLEGLTGGAGIGNKPSSSLEGSSSNTKELRHPFSGQERGDSLVSLSEEDLESGQREHRMFNQQTCHRSKQQGFNYCTSAISSPLTKSFSLTTISHSGLDSSRPFHSTSSNLTGSITEENFNFLPPSPKKDFEIKSGTKVSRTFSYIKNKMSSSKKSKEKEKEKDKIKEKEKDSKEKEKDKKTVNGHAFSSISVVGPFSCHQCMKLFTSKDAYTCANCGALVHKGCRESLSSCAKVKMKQPKGNMQAHDTSSLPTVIMRSKSSQPKERPRSAVLLADETTAAPVFANRRSQQSTMLSKSVSIQNIAGVGNDENISNTWKFLSHSTDSLNKISKVNESTESLTDEGVGTDMNEGQLMGDFETESKQLEAESWSQIVDSKFLKQHKKDVVKRQEVIYELMQTEFHHLRTLKIMSDVYSRGMMADLLFEQQMVEKLFPCLDELISIHSQFFQRILERKKDSLVDKSEKNFLIKRIGDVLVQQFSGENAERLKKTYGKFCGQHNQSVNYFKDLHTKDKRFQAFVKKKMSSSVVRRLGIPECILLVTQRITKYPVLFQRMLQCTKDNEAEQQDLTQSLGLVKEVISAVDSKVASYEKKVRLNEIYTKTDSKSIMRMKSGQMFAKEDLRRKKLVRDGSVFLKSATGRLKEVQAVLLTDILVFLQEKDQKYVFASLDQKSTVISLKKLIVREVAHEEKGLFLISMGMKDPEMVEVHASSKEERNSWIQIIQDTINTLNRDEDEGIPSENEEEKKMLDTKARELKEQLQQKDQQILLLLEEKEMIFRDMTECSTPLPEDSSPTHSCRTLFRSNTEEALKGGPLMKSAINEVEILQGLVSGSLRGSLGQVVSSPSEQEGVVGPVSLPRRAETFGGFDSHQMNASKGGEKEEGDDGQDLRRTESDSGLKKGGNANLVFMLKRNSEQVIQSVVHLHELLSTLQGVVLQQDSYIEDQKLLLSERALTRTASRPSSLIEQEKQRSLEKQRQDLANLQRQQAQHLEEKRRHEREWEARERALTEREARLAQREDELRRGRQDLEHERDGLQQRKAAYQGDLERLRAAQRLLEREQEQLRRDSERLSQVSYQNTKLLRIPSFSPNPEETPSPPAPSIAKSGSLDSELSVSPKRNSMSRTHKEKGPFHMLGSASQTNRAPEAQSQTPVSTSTSTRLFGLAKPKEKKEKKKKGKGSRSQPGDGPASEVPAEGEEIFC</sequence>
<name>A0ACB0E856_RANTA</name>
<proteinExistence type="predicted"/>
<evidence type="ECO:0000313" key="2">
    <source>
        <dbReference type="Proteomes" id="UP001162501"/>
    </source>
</evidence>
<organism evidence="1 2">
    <name type="scientific">Rangifer tarandus platyrhynchus</name>
    <name type="common">Svalbard reindeer</name>
    <dbReference type="NCBI Taxonomy" id="3082113"/>
    <lineage>
        <taxon>Eukaryota</taxon>
        <taxon>Metazoa</taxon>
        <taxon>Chordata</taxon>
        <taxon>Craniata</taxon>
        <taxon>Vertebrata</taxon>
        <taxon>Euteleostomi</taxon>
        <taxon>Mammalia</taxon>
        <taxon>Eutheria</taxon>
        <taxon>Laurasiatheria</taxon>
        <taxon>Artiodactyla</taxon>
        <taxon>Ruminantia</taxon>
        <taxon>Pecora</taxon>
        <taxon>Cervidae</taxon>
        <taxon>Odocoileinae</taxon>
        <taxon>Rangifer</taxon>
    </lineage>
</organism>
<reference evidence="1" key="1">
    <citation type="submission" date="2023-05" db="EMBL/GenBank/DDBJ databases">
        <authorList>
            <consortium name="ELIXIR-Norway"/>
        </authorList>
    </citation>
    <scope>NUCLEOTIDE SEQUENCE</scope>
</reference>
<evidence type="ECO:0000313" key="1">
    <source>
        <dbReference type="EMBL" id="CAI9696601.1"/>
    </source>
</evidence>
<gene>
    <name evidence="1" type="ORF">MRATA1EN3_LOCUS7814</name>
</gene>
<dbReference type="Proteomes" id="UP001162501">
    <property type="component" value="Chromosome 16"/>
</dbReference>
<protein>
    <submittedName>
        <fullName evidence="1">Uncharacterized protein</fullName>
    </submittedName>
</protein>
<accession>A0ACB0E856</accession>